<dbReference type="PANTHER" id="PTHR33746:SF4">
    <property type="entry name" value="RUBRERYTHRIN"/>
    <property type="match status" value="1"/>
</dbReference>
<accession>A0A7X0G1M8</accession>
<reference evidence="2 3" key="1">
    <citation type="submission" date="2020-08" db="EMBL/GenBank/DDBJ databases">
        <title>Sequencing the genomes of 1000 actinobacteria strains.</title>
        <authorList>
            <person name="Klenk H.-P."/>
        </authorList>
    </citation>
    <scope>NUCLEOTIDE SEQUENCE [LARGE SCALE GENOMIC DNA]</scope>
    <source>
        <strain evidence="2 3">DSM 43675</strain>
    </source>
</reference>
<gene>
    <name evidence="2" type="ORF">BKA00_004046</name>
</gene>
<dbReference type="InterPro" id="IPR009040">
    <property type="entry name" value="Ferritin-like_diiron"/>
</dbReference>
<dbReference type="Pfam" id="PF02915">
    <property type="entry name" value="Rubrerythrin"/>
    <property type="match status" value="1"/>
</dbReference>
<dbReference type="Gene3D" id="1.20.1260.10">
    <property type="match status" value="1"/>
</dbReference>
<name>A0A7X0G1M8_9ACTN</name>
<dbReference type="RefSeq" id="WP_221493234.1">
    <property type="nucleotide sequence ID" value="NZ_JACHMQ010000001.1"/>
</dbReference>
<dbReference type="InterPro" id="IPR003251">
    <property type="entry name" value="Rr_diiron-bd_dom"/>
</dbReference>
<protein>
    <submittedName>
        <fullName evidence="2">Rubrerythrin</fullName>
    </submittedName>
</protein>
<dbReference type="InterPro" id="IPR052753">
    <property type="entry name" value="Rbr2/Nigerythrin"/>
</dbReference>
<dbReference type="GO" id="GO:0016491">
    <property type="term" value="F:oxidoreductase activity"/>
    <property type="evidence" value="ECO:0007669"/>
    <property type="project" value="InterPro"/>
</dbReference>
<dbReference type="PROSITE" id="PS50905">
    <property type="entry name" value="FERRITIN_LIKE"/>
    <property type="match status" value="1"/>
</dbReference>
<dbReference type="AlphaFoldDB" id="A0A7X0G1M8"/>
<organism evidence="2 3">
    <name type="scientific">Actinomadura coerulea</name>
    <dbReference type="NCBI Taxonomy" id="46159"/>
    <lineage>
        <taxon>Bacteria</taxon>
        <taxon>Bacillati</taxon>
        <taxon>Actinomycetota</taxon>
        <taxon>Actinomycetes</taxon>
        <taxon>Streptosporangiales</taxon>
        <taxon>Thermomonosporaceae</taxon>
        <taxon>Actinomadura</taxon>
    </lineage>
</organism>
<dbReference type="Proteomes" id="UP000546324">
    <property type="component" value="Unassembled WGS sequence"/>
</dbReference>
<dbReference type="InterPro" id="IPR012347">
    <property type="entry name" value="Ferritin-like"/>
</dbReference>
<evidence type="ECO:0000313" key="3">
    <source>
        <dbReference type="Proteomes" id="UP000546324"/>
    </source>
</evidence>
<comment type="caution">
    <text evidence="2">The sequence shown here is derived from an EMBL/GenBank/DDBJ whole genome shotgun (WGS) entry which is preliminary data.</text>
</comment>
<dbReference type="EMBL" id="JACHMQ010000001">
    <property type="protein sequence ID" value="MBB6397132.1"/>
    <property type="molecule type" value="Genomic_DNA"/>
</dbReference>
<dbReference type="InterPro" id="IPR009078">
    <property type="entry name" value="Ferritin-like_SF"/>
</dbReference>
<keyword evidence="3" id="KW-1185">Reference proteome</keyword>
<evidence type="ECO:0000313" key="2">
    <source>
        <dbReference type="EMBL" id="MBB6397132.1"/>
    </source>
</evidence>
<feature type="domain" description="Ferritin-like diiron" evidence="1">
    <location>
        <begin position="1"/>
        <end position="130"/>
    </location>
</feature>
<dbReference type="PANTHER" id="PTHR33746">
    <property type="entry name" value="RUBRERYTHRIN"/>
    <property type="match status" value="1"/>
</dbReference>
<proteinExistence type="predicted"/>
<dbReference type="GO" id="GO:0046872">
    <property type="term" value="F:metal ion binding"/>
    <property type="evidence" value="ECO:0007669"/>
    <property type="project" value="InterPro"/>
</dbReference>
<dbReference type="SUPFAM" id="SSF47240">
    <property type="entry name" value="Ferritin-like"/>
    <property type="match status" value="1"/>
</dbReference>
<evidence type="ECO:0000259" key="1">
    <source>
        <dbReference type="PROSITE" id="PS50905"/>
    </source>
</evidence>
<sequence>MRSARTLRNLETALRGEAFANARYTLYGEHAKARSPKLARLFERTAAVELTEHFAEQANLAGYVRSTKENLRKSIAGETYEATRMYPDFARTAREERAYEAARLFTEIAGDEAAHARAFKRALQHLHHHHDATRADS</sequence>